<dbReference type="AlphaFoldDB" id="A0A1W0ATV7"/>
<feature type="binding site" evidence="1">
    <location>
        <position position="200"/>
    </location>
    <ligand>
        <name>substrate</name>
    </ligand>
</feature>
<name>A0A1W0ATV7_9NOCA</name>
<accession>A0A1W0ATV7</accession>
<comment type="cofactor">
    <cofactor evidence="1">
        <name>adenosylcob(III)alamin</name>
        <dbReference type="ChEBI" id="CHEBI:18408"/>
    </cofactor>
    <text evidence="1">Binds between the large and small subunits.</text>
</comment>
<dbReference type="EMBL" id="MUMY01000013">
    <property type="protein sequence ID" value="ONM47740.1"/>
    <property type="molecule type" value="Genomic_DNA"/>
</dbReference>
<comment type="function">
    <text evidence="1">Catalyzes the deamination of various vicinal amino-alcohols to oxo compounds. Allows this organism to utilize ethanolamine as the sole source of nitrogen and carbon in the presence of vitamin B12.</text>
</comment>
<dbReference type="Gene3D" id="2.30.170.30">
    <property type="entry name" value="ethanolamine ammonia-lyase heavy chain domain like"/>
    <property type="match status" value="1"/>
</dbReference>
<dbReference type="GO" id="GO:0031471">
    <property type="term" value="C:ethanolamine degradation polyhedral organelle"/>
    <property type="evidence" value="ECO:0007669"/>
    <property type="project" value="UniProtKB-UniRule"/>
</dbReference>
<comment type="similarity">
    <text evidence="1">Belongs to the EutB family.</text>
</comment>
<dbReference type="Proteomes" id="UP000188836">
    <property type="component" value="Unassembled WGS sequence"/>
</dbReference>
<dbReference type="HAMAP" id="MF_00861">
    <property type="entry name" value="EutB"/>
    <property type="match status" value="1"/>
</dbReference>
<dbReference type="InterPro" id="IPR010628">
    <property type="entry name" value="EutB"/>
</dbReference>
<reference evidence="2 3" key="1">
    <citation type="journal article" date="2016" name="Antonie Van Leeuwenhoek">
        <title>Nocardia donostiensis sp. nov., isolated from human respiratory specimens.</title>
        <authorList>
            <person name="Ercibengoa M."/>
            <person name="Bell M."/>
            <person name="Marimon J.M."/>
            <person name="Humrighouse B."/>
            <person name="Klenk H.P."/>
            <person name="Potter G."/>
            <person name="Perez-Trallero E."/>
        </authorList>
    </citation>
    <scope>NUCLEOTIDE SEQUENCE [LARGE SCALE GENOMIC DNA]</scope>
    <source>
        <strain evidence="2 3">X1655</strain>
    </source>
</reference>
<comment type="subunit">
    <text evidence="1">The basic unit is a heterodimer which dimerizes to form tetramers. The heterotetramers trimerize; 6 large subunits form a core ring with 6 small subunits projecting outwards.</text>
</comment>
<comment type="catalytic activity">
    <reaction evidence="1">
        <text>ethanolamine = acetaldehyde + NH4(+)</text>
        <dbReference type="Rhea" id="RHEA:15313"/>
        <dbReference type="ChEBI" id="CHEBI:15343"/>
        <dbReference type="ChEBI" id="CHEBI:28938"/>
        <dbReference type="ChEBI" id="CHEBI:57603"/>
        <dbReference type="EC" id="4.3.1.7"/>
    </reaction>
</comment>
<feature type="binding site" evidence="1">
    <location>
        <position position="414"/>
    </location>
    <ligand>
        <name>adenosylcob(III)alamin</name>
        <dbReference type="ChEBI" id="CHEBI:18408"/>
    </ligand>
</feature>
<dbReference type="GO" id="GO:0031419">
    <property type="term" value="F:cobalamin binding"/>
    <property type="evidence" value="ECO:0007669"/>
    <property type="project" value="UniProtKB-UniRule"/>
</dbReference>
<dbReference type="InterPro" id="IPR013785">
    <property type="entry name" value="Aldolase_TIM"/>
</dbReference>
<keyword evidence="1 2" id="KW-0456">Lyase</keyword>
<dbReference type="EC" id="4.3.1.7" evidence="1"/>
<dbReference type="PANTHER" id="PTHR39329">
    <property type="entry name" value="ETHANOLAMINE AMMONIA-LYASE HEAVY CHAIN"/>
    <property type="match status" value="1"/>
</dbReference>
<feature type="binding site" evidence="1">
    <location>
        <begin position="167"/>
        <end position="169"/>
    </location>
    <ligand>
        <name>substrate</name>
    </ligand>
</feature>
<keyword evidence="1" id="KW-1283">Bacterial microcompartment</keyword>
<evidence type="ECO:0000313" key="3">
    <source>
        <dbReference type="Proteomes" id="UP000188836"/>
    </source>
</evidence>
<feature type="binding site" evidence="1">
    <location>
        <position position="201"/>
    </location>
    <ligand>
        <name>adenosylcob(III)alamin</name>
        <dbReference type="ChEBI" id="CHEBI:18408"/>
    </ligand>
</feature>
<dbReference type="GO" id="GO:0046336">
    <property type="term" value="P:ethanolamine catabolic process"/>
    <property type="evidence" value="ECO:0007669"/>
    <property type="project" value="UniProtKB-UniRule"/>
</dbReference>
<dbReference type="GO" id="GO:0005829">
    <property type="term" value="C:cytosol"/>
    <property type="evidence" value="ECO:0007669"/>
    <property type="project" value="TreeGrafter"/>
</dbReference>
<dbReference type="NCBIfam" id="NF011649">
    <property type="entry name" value="PRK15067.1"/>
    <property type="match status" value="1"/>
</dbReference>
<feature type="binding site" evidence="1">
    <location>
        <position position="253"/>
    </location>
    <ligand>
        <name>adenosylcob(III)alamin</name>
        <dbReference type="ChEBI" id="CHEBI:18408"/>
    </ligand>
</feature>
<dbReference type="UniPathway" id="UPA00560"/>
<gene>
    <name evidence="1" type="primary">eutB</name>
    <name evidence="2" type="ORF">B0T46_15900</name>
</gene>
<dbReference type="PIRSF" id="PIRSF018788">
    <property type="entry name" value="EutB"/>
    <property type="match status" value="1"/>
</dbReference>
<dbReference type="RefSeq" id="WP_077117889.1">
    <property type="nucleotide sequence ID" value="NZ_LOKT01000012.1"/>
</dbReference>
<keyword evidence="1" id="KW-0170">Cobalt</keyword>
<feature type="binding site" evidence="1">
    <location>
        <position position="303"/>
    </location>
    <ligand>
        <name>adenosylcob(III)alamin</name>
        <dbReference type="ChEBI" id="CHEBI:18408"/>
    </ligand>
</feature>
<comment type="pathway">
    <text evidence="1">Amine and polyamine degradation; ethanolamine degradation.</text>
</comment>
<dbReference type="GO" id="GO:0009350">
    <property type="term" value="C:ethanolamine ammonia-lyase complex"/>
    <property type="evidence" value="ECO:0007669"/>
    <property type="project" value="UniProtKB-UniRule"/>
</dbReference>
<evidence type="ECO:0000256" key="1">
    <source>
        <dbReference type="HAMAP-Rule" id="MF_00861"/>
    </source>
</evidence>
<organism evidence="2 3">
    <name type="scientific">Nocardia donostiensis</name>
    <dbReference type="NCBI Taxonomy" id="1538463"/>
    <lineage>
        <taxon>Bacteria</taxon>
        <taxon>Bacillati</taxon>
        <taxon>Actinomycetota</taxon>
        <taxon>Actinomycetes</taxon>
        <taxon>Mycobacteriales</taxon>
        <taxon>Nocardiaceae</taxon>
        <taxon>Nocardia</taxon>
    </lineage>
</organism>
<dbReference type="GO" id="GO:0006520">
    <property type="term" value="P:amino acid metabolic process"/>
    <property type="evidence" value="ECO:0007669"/>
    <property type="project" value="InterPro"/>
</dbReference>
<dbReference type="GO" id="GO:0008851">
    <property type="term" value="F:ethanolamine ammonia-lyase activity"/>
    <property type="evidence" value="ECO:0007669"/>
    <property type="project" value="UniProtKB-UniRule"/>
</dbReference>
<dbReference type="PANTHER" id="PTHR39329:SF1">
    <property type="entry name" value="ETHANOLAMINE AMMONIA-LYASE LARGE SUBUNIT"/>
    <property type="match status" value="1"/>
</dbReference>
<keyword evidence="1" id="KW-0846">Cobalamin</keyword>
<dbReference type="Gene3D" id="3.20.20.70">
    <property type="entry name" value="Aldolase class I"/>
    <property type="match status" value="1"/>
</dbReference>
<feature type="binding site" evidence="1">
    <location>
        <position position="375"/>
    </location>
    <ligand>
        <name>substrate</name>
    </ligand>
</feature>
<dbReference type="Pfam" id="PF06751">
    <property type="entry name" value="EutB"/>
    <property type="match status" value="1"/>
</dbReference>
<dbReference type="InterPro" id="IPR044941">
    <property type="entry name" value="EutB_N_sf"/>
</dbReference>
<keyword evidence="3" id="KW-1185">Reference proteome</keyword>
<comment type="caution">
    <text evidence="2">The sequence shown here is derived from an EMBL/GenBank/DDBJ whole genome shotgun (WGS) entry which is preliminary data.</text>
</comment>
<dbReference type="Gene3D" id="1.10.220.70">
    <property type="entry name" value="lyase"/>
    <property type="match status" value="1"/>
</dbReference>
<evidence type="ECO:0000313" key="2">
    <source>
        <dbReference type="EMBL" id="ONM47740.1"/>
    </source>
</evidence>
<protein>
    <recommendedName>
        <fullName evidence="1">Ethanolamine ammonia-lyase large subunit</fullName>
        <shortName evidence="1">EAL large subunit</shortName>
        <ecNumber evidence="1">4.3.1.7</ecNumber>
    </recommendedName>
</protein>
<sequence length="473" mass="49665">MTGYTQRLGGVTYQFDGVIELLAKASPRRSGDELAGCAAVSDAERAAAQWALAELPLSTLLEEPVVPYEDDEVTRLILDTHDRTAFGPIAHLTVGGLRDWLLTVAAGDGSGDPVATLSSIAPGLTPEMVAAVSKIMRNQDLIAVAAAARVQSGFRTTIGSPGTLATRLQPNHPTDEPRGIAAAILDGLLLGCGDAVIGINPAGDSPQAVADLLALLDEIRTRFDIPTQSCVLTHVTTTLGLIEAGAPVDLVFQSVAGTEQANSAFGVNISLLREANAAGRELSRGTVGDNVMYLETGQGSALSAGAHLGAGGKPVDQQTLEARAYAVARDLRPLLVNTVVGFIGPEYLYDGKQIIRAGLEDHFCGTLLGLPMGVDVCYTNHADADQDDMDTLLTLLGVAGCAFVIAVPGADDVMLGYQSLSFHDALYARRVLQLRPAPEFEAWLNRLGMLDDTGRIFPVPPLISPLRTLTGAR</sequence>
<feature type="binding site" evidence="1">
    <location>
        <position position="295"/>
    </location>
    <ligand>
        <name>substrate</name>
    </ligand>
</feature>
<dbReference type="InterPro" id="IPR044939">
    <property type="entry name" value="EutB_dom_2_sf"/>
</dbReference>
<proteinExistence type="inferred from homology"/>
<dbReference type="STRING" id="1538463.B0T36_18235"/>
<comment type="subcellular location">
    <subcellularLocation>
        <location evidence="1">Bacterial microcompartment</location>
    </subcellularLocation>
</comment>
<dbReference type="OrthoDB" id="9770909at2"/>